<dbReference type="AlphaFoldDB" id="A0A645AFW8"/>
<dbReference type="EMBL" id="VSSQ01013626">
    <property type="protein sequence ID" value="MPM51907.1"/>
    <property type="molecule type" value="Genomic_DNA"/>
</dbReference>
<comment type="caution">
    <text evidence="1">The sequence shown here is derived from an EMBL/GenBank/DDBJ whole genome shotgun (WGS) entry which is preliminary data.</text>
</comment>
<sequence length="59" mass="6812">MRYYKKAKNAEHLGLRSSISFFQLKDELGAKLQFVSDLSTYFFTFLLITSSINNVNVCL</sequence>
<proteinExistence type="predicted"/>
<name>A0A645AFW8_9ZZZZ</name>
<reference evidence="1" key="1">
    <citation type="submission" date="2019-08" db="EMBL/GenBank/DDBJ databases">
        <authorList>
            <person name="Kucharzyk K."/>
            <person name="Murdoch R.W."/>
            <person name="Higgins S."/>
            <person name="Loffler F."/>
        </authorList>
    </citation>
    <scope>NUCLEOTIDE SEQUENCE</scope>
</reference>
<gene>
    <name evidence="1" type="ORF">SDC9_98659</name>
</gene>
<organism evidence="1">
    <name type="scientific">bioreactor metagenome</name>
    <dbReference type="NCBI Taxonomy" id="1076179"/>
    <lineage>
        <taxon>unclassified sequences</taxon>
        <taxon>metagenomes</taxon>
        <taxon>ecological metagenomes</taxon>
    </lineage>
</organism>
<protein>
    <submittedName>
        <fullName evidence="1">Uncharacterized protein</fullName>
    </submittedName>
</protein>
<accession>A0A645AFW8</accession>
<evidence type="ECO:0000313" key="1">
    <source>
        <dbReference type="EMBL" id="MPM51907.1"/>
    </source>
</evidence>